<dbReference type="EMBL" id="JACHTF010000003">
    <property type="protein sequence ID" value="MBB1059737.1"/>
    <property type="molecule type" value="Genomic_DNA"/>
</dbReference>
<accession>A0A7W3TK06</accession>
<keyword evidence="3" id="KW-1185">Reference proteome</keyword>
<evidence type="ECO:0000313" key="2">
    <source>
        <dbReference type="EMBL" id="MBB1059737.1"/>
    </source>
</evidence>
<dbReference type="Proteomes" id="UP000523196">
    <property type="component" value="Unassembled WGS sequence"/>
</dbReference>
<organism evidence="2 3">
    <name type="scientific">Marilutibacter spongiae</name>
    <dbReference type="NCBI Taxonomy" id="2025720"/>
    <lineage>
        <taxon>Bacteria</taxon>
        <taxon>Pseudomonadati</taxon>
        <taxon>Pseudomonadota</taxon>
        <taxon>Gammaproteobacteria</taxon>
        <taxon>Lysobacterales</taxon>
        <taxon>Lysobacteraceae</taxon>
        <taxon>Marilutibacter</taxon>
    </lineage>
</organism>
<evidence type="ECO:0000313" key="3">
    <source>
        <dbReference type="Proteomes" id="UP000523196"/>
    </source>
</evidence>
<gene>
    <name evidence="2" type="ORF">H4F98_04040</name>
</gene>
<proteinExistence type="predicted"/>
<comment type="caution">
    <text evidence="2">The sequence shown here is derived from an EMBL/GenBank/DDBJ whole genome shotgun (WGS) entry which is preliminary data.</text>
</comment>
<feature type="compositionally biased region" description="Basic and acidic residues" evidence="1">
    <location>
        <begin position="94"/>
        <end position="108"/>
    </location>
</feature>
<feature type="region of interest" description="Disordered" evidence="1">
    <location>
        <begin position="94"/>
        <end position="113"/>
    </location>
</feature>
<protein>
    <submittedName>
        <fullName evidence="2">Uncharacterized protein</fullName>
    </submittedName>
</protein>
<name>A0A7W3TK06_9GAMM</name>
<sequence length="136" mass="14055">MRRHRGIALFVAVAFGGLGFGGLLAAEPVQQGDGATTTESEDGSQQVHADGAAASPVDGERPGVAAPALVAAAGDDDVTDAHCMRDTGSRIRSRECKQARGRAHDRAARQATGRVDAVRQVQVADPSAVTINRLND</sequence>
<reference evidence="2 3" key="1">
    <citation type="submission" date="2020-08" db="EMBL/GenBank/DDBJ databases">
        <authorList>
            <person name="Xu S."/>
            <person name="Li A."/>
        </authorList>
    </citation>
    <scope>NUCLEOTIDE SEQUENCE [LARGE SCALE GENOMIC DNA]</scope>
    <source>
        <strain evidence="2 3">119BY6-57</strain>
    </source>
</reference>
<dbReference type="AlphaFoldDB" id="A0A7W3TK06"/>
<feature type="region of interest" description="Disordered" evidence="1">
    <location>
        <begin position="31"/>
        <end position="62"/>
    </location>
</feature>
<evidence type="ECO:0000256" key="1">
    <source>
        <dbReference type="SAM" id="MobiDB-lite"/>
    </source>
</evidence>
<feature type="compositionally biased region" description="Polar residues" evidence="1">
    <location>
        <begin position="33"/>
        <end position="47"/>
    </location>
</feature>